<sequence>MLRRALIRTPLQATRHSIVAPSARALHATPLAWEPSKAKGEEAAAPDGEQKAADANRSILGSLFYGSDTAKAEGDITKSQHSKIVGRGKYVHELITHSVIPGHRDAYVEAADKYFAALIDHHSELGNLKVSGSFETIVGDVGNFNHILEYDGYKGYDQALQSHRDSKDLKSKLDAILPHLQSRQHQIISEFSFWPSSPPYNSGYPNGGVFELRTYQLQPGKLLEWEFAWRRGLEARRQFVEPVGAFFSQVGQLHHVMHIWHYPSLQARKETRESAWSIGGWSETVRETARLAQSMSTEIMVPTSWSPLR</sequence>
<organism evidence="3 4">
    <name type="scientific">Vanrija pseudolonga</name>
    <dbReference type="NCBI Taxonomy" id="143232"/>
    <lineage>
        <taxon>Eukaryota</taxon>
        <taxon>Fungi</taxon>
        <taxon>Dikarya</taxon>
        <taxon>Basidiomycota</taxon>
        <taxon>Agaricomycotina</taxon>
        <taxon>Tremellomycetes</taxon>
        <taxon>Trichosporonales</taxon>
        <taxon>Trichosporonaceae</taxon>
        <taxon>Vanrija</taxon>
    </lineage>
</organism>
<dbReference type="EMBL" id="CP086717">
    <property type="protein sequence ID" value="WOO82815.1"/>
    <property type="molecule type" value="Genomic_DNA"/>
</dbReference>
<evidence type="ECO:0000313" key="4">
    <source>
        <dbReference type="Proteomes" id="UP000827549"/>
    </source>
</evidence>
<dbReference type="PANTHER" id="PTHR21017">
    <property type="entry name" value="NIPSNAP-RELATED"/>
    <property type="match status" value="1"/>
</dbReference>
<evidence type="ECO:0000313" key="3">
    <source>
        <dbReference type="EMBL" id="WOO82815.1"/>
    </source>
</evidence>
<dbReference type="FunFam" id="3.30.70.100:FF:000004">
    <property type="entry name" value="NIPSNAP family protein"/>
    <property type="match status" value="1"/>
</dbReference>
<dbReference type="RefSeq" id="XP_062628847.1">
    <property type="nucleotide sequence ID" value="XM_062772863.1"/>
</dbReference>
<feature type="domain" description="NIPSNAP" evidence="2">
    <location>
        <begin position="210"/>
        <end position="307"/>
    </location>
</feature>
<evidence type="ECO:0000259" key="2">
    <source>
        <dbReference type="Pfam" id="PF07978"/>
    </source>
</evidence>
<evidence type="ECO:0000256" key="1">
    <source>
        <dbReference type="ARBA" id="ARBA00005291"/>
    </source>
</evidence>
<dbReference type="InterPro" id="IPR012577">
    <property type="entry name" value="NIPSNAP"/>
</dbReference>
<proteinExistence type="inferred from homology"/>
<dbReference type="GO" id="GO:0005739">
    <property type="term" value="C:mitochondrion"/>
    <property type="evidence" value="ECO:0007669"/>
    <property type="project" value="TreeGrafter"/>
</dbReference>
<dbReference type="PANTHER" id="PTHR21017:SF17">
    <property type="entry name" value="PROTEIN NIPSNAP"/>
    <property type="match status" value="1"/>
</dbReference>
<reference evidence="3" key="1">
    <citation type="submission" date="2023-10" db="EMBL/GenBank/DDBJ databases">
        <authorList>
            <person name="Noh H."/>
        </authorList>
    </citation>
    <scope>NUCLEOTIDE SEQUENCE</scope>
    <source>
        <strain evidence="3">DUCC4014</strain>
    </source>
</reference>
<keyword evidence="4" id="KW-1185">Reference proteome</keyword>
<gene>
    <name evidence="3" type="primary">Nipsnap</name>
    <name evidence="3" type="ORF">LOC62_04G006301</name>
</gene>
<dbReference type="Pfam" id="PF07978">
    <property type="entry name" value="NIPSNAP"/>
    <property type="match status" value="1"/>
</dbReference>
<dbReference type="AlphaFoldDB" id="A0AAF1BLY9"/>
<accession>A0AAF1BLY9</accession>
<dbReference type="Proteomes" id="UP000827549">
    <property type="component" value="Chromosome 4"/>
</dbReference>
<protein>
    <submittedName>
        <fullName evidence="3">Protein NipSnap</fullName>
    </submittedName>
</protein>
<name>A0AAF1BLY9_9TREE</name>
<dbReference type="InterPro" id="IPR051557">
    <property type="entry name" value="NipSnap_domain"/>
</dbReference>
<dbReference type="SUPFAM" id="SSF54909">
    <property type="entry name" value="Dimeric alpha+beta barrel"/>
    <property type="match status" value="2"/>
</dbReference>
<dbReference type="InterPro" id="IPR011008">
    <property type="entry name" value="Dimeric_a/b-barrel"/>
</dbReference>
<dbReference type="GeneID" id="87809526"/>
<dbReference type="GO" id="GO:0000423">
    <property type="term" value="P:mitophagy"/>
    <property type="evidence" value="ECO:0007669"/>
    <property type="project" value="UniProtKB-ARBA"/>
</dbReference>
<comment type="similarity">
    <text evidence="1">Belongs to the NipSnap family.</text>
</comment>
<dbReference type="Gene3D" id="3.30.70.100">
    <property type="match status" value="2"/>
</dbReference>